<dbReference type="CDD" id="cd06558">
    <property type="entry name" value="crotonase-like"/>
    <property type="match status" value="1"/>
</dbReference>
<dbReference type="Proteomes" id="UP000182284">
    <property type="component" value="Unassembled WGS sequence"/>
</dbReference>
<evidence type="ECO:0000313" key="5">
    <source>
        <dbReference type="Proteomes" id="UP000182284"/>
    </source>
</evidence>
<sequence length="255" mass="26740">MTDLISREIFDLPGGEACFRITMTAPRANALEPGLLAALHAAFDALERSGAQKALICGGRNFSTGGDVGRFFEAAQEGRAEDYARTVVPALQDLIARMIAMPVVIATALCGAATGGSAGLLFGSDLAVAAPGAFVQPYYGTMGFAPDGGWTVVLPDLIGTAQARGWLMANRRHEVEELLRLGLVQAVDDAPETRALALLGAIETGSALATKAILWNAPRRAALRAGLDAETSAFLDLIGRQVTLSRMKQFLQPSG</sequence>
<dbReference type="AlphaFoldDB" id="A0A1G7L289"/>
<comment type="subcellular location">
    <subcellularLocation>
        <location evidence="1">Peroxisome</location>
    </subcellularLocation>
</comment>
<reference evidence="4 5" key="1">
    <citation type="submission" date="2016-10" db="EMBL/GenBank/DDBJ databases">
        <authorList>
            <person name="de Groot N.N."/>
        </authorList>
    </citation>
    <scope>NUCLEOTIDE SEQUENCE [LARGE SCALE GENOMIC DNA]</scope>
    <source>
        <strain evidence="4 5">DSM 27375</strain>
    </source>
</reference>
<dbReference type="EMBL" id="FNBL01000004">
    <property type="protein sequence ID" value="SDF43466.1"/>
    <property type="molecule type" value="Genomic_DNA"/>
</dbReference>
<proteinExistence type="predicted"/>
<keyword evidence="2" id="KW-0576">Peroxisome</keyword>
<evidence type="ECO:0000256" key="1">
    <source>
        <dbReference type="ARBA" id="ARBA00004275"/>
    </source>
</evidence>
<evidence type="ECO:0000256" key="3">
    <source>
        <dbReference type="ARBA" id="ARBA00023235"/>
    </source>
</evidence>
<dbReference type="OrthoDB" id="9777711at2"/>
<keyword evidence="3 4" id="KW-0413">Isomerase</keyword>
<dbReference type="PANTHER" id="PTHR43684">
    <property type="match status" value="1"/>
</dbReference>
<protein>
    <submittedName>
        <fullName evidence="4">2-(1,2-epoxy-1,2-dihydrophenyl)acetyl-CoA isomerase</fullName>
    </submittedName>
</protein>
<dbReference type="Gene3D" id="3.90.226.10">
    <property type="entry name" value="2-enoyl-CoA Hydratase, Chain A, domain 1"/>
    <property type="match status" value="1"/>
</dbReference>
<dbReference type="RefSeq" id="WP_074643932.1">
    <property type="nucleotide sequence ID" value="NZ_FNBL01000004.1"/>
</dbReference>
<dbReference type="InterPro" id="IPR029045">
    <property type="entry name" value="ClpP/crotonase-like_dom_sf"/>
</dbReference>
<dbReference type="PANTHER" id="PTHR43684:SF1">
    <property type="entry name" value="ENOYL-COA DELTA ISOMERASE 2"/>
    <property type="match status" value="1"/>
</dbReference>
<dbReference type="InterPro" id="IPR001753">
    <property type="entry name" value="Enoyl-CoA_hydra/iso"/>
</dbReference>
<evidence type="ECO:0000256" key="2">
    <source>
        <dbReference type="ARBA" id="ARBA00023140"/>
    </source>
</evidence>
<gene>
    <name evidence="4" type="ORF">SAMN04488117_104134</name>
</gene>
<name>A0A1G7L289_9RHOB</name>
<dbReference type="GO" id="GO:0004165">
    <property type="term" value="F:delta(3)-delta(2)-enoyl-CoA isomerase activity"/>
    <property type="evidence" value="ECO:0007669"/>
    <property type="project" value="UniProtKB-ARBA"/>
</dbReference>
<evidence type="ECO:0000313" key="4">
    <source>
        <dbReference type="EMBL" id="SDF43466.1"/>
    </source>
</evidence>
<accession>A0A1G7L289</accession>
<dbReference type="SUPFAM" id="SSF52096">
    <property type="entry name" value="ClpP/crotonase"/>
    <property type="match status" value="1"/>
</dbReference>
<dbReference type="Pfam" id="PF00378">
    <property type="entry name" value="ECH_1"/>
    <property type="match status" value="1"/>
</dbReference>
<organism evidence="4 5">
    <name type="scientific">Celeribacter baekdonensis</name>
    <dbReference type="NCBI Taxonomy" id="875171"/>
    <lineage>
        <taxon>Bacteria</taxon>
        <taxon>Pseudomonadati</taxon>
        <taxon>Pseudomonadota</taxon>
        <taxon>Alphaproteobacteria</taxon>
        <taxon>Rhodobacterales</taxon>
        <taxon>Roseobacteraceae</taxon>
        <taxon>Celeribacter</taxon>
    </lineage>
</organism>
<dbReference type="InterPro" id="IPR051053">
    <property type="entry name" value="ECH/Chromodomain_protein"/>
</dbReference>